<proteinExistence type="predicted"/>
<reference evidence="2" key="1">
    <citation type="submission" date="2017-05" db="EMBL/GenBank/DDBJ databases">
        <authorList>
            <person name="Song R."/>
            <person name="Chenine A.L."/>
            <person name="Ruprecht R.M."/>
        </authorList>
    </citation>
    <scope>NUCLEOTIDE SEQUENCE [LARGE SCALE GENOMIC DNA]</scope>
</reference>
<gene>
    <name evidence="1" type="ORF">ZT1E4_G11986</name>
</gene>
<dbReference type="Proteomes" id="UP000245764">
    <property type="component" value="Chromosome 21"/>
</dbReference>
<evidence type="ECO:0000313" key="1">
    <source>
        <dbReference type="EMBL" id="SMR63263.1"/>
    </source>
</evidence>
<protein>
    <submittedName>
        <fullName evidence="1">Uncharacterized protein</fullName>
    </submittedName>
</protein>
<dbReference type="EMBL" id="LT854272">
    <property type="protein sequence ID" value="SMR63263.1"/>
    <property type="molecule type" value="Genomic_DNA"/>
</dbReference>
<dbReference type="AlphaFoldDB" id="A0A2H1HBV0"/>
<organism evidence="1 2">
    <name type="scientific">Zymoseptoria tritici ST99CH_1E4</name>
    <dbReference type="NCBI Taxonomy" id="1276532"/>
    <lineage>
        <taxon>Eukaryota</taxon>
        <taxon>Fungi</taxon>
        <taxon>Dikarya</taxon>
        <taxon>Ascomycota</taxon>
        <taxon>Pezizomycotina</taxon>
        <taxon>Dothideomycetes</taxon>
        <taxon>Dothideomycetidae</taxon>
        <taxon>Mycosphaerellales</taxon>
        <taxon>Mycosphaerellaceae</taxon>
        <taxon>Zymoseptoria</taxon>
    </lineage>
</organism>
<name>A0A2H1HBV0_ZYMTR</name>
<sequence>MSRWVNNKNLSPAIVETKKDTNQVRMADWGSVWAAYTEAWIDPSFDFVIGKTSPKAPQGTKHLPPRAPVPRVYKSAGAMVAAAANNLALTADSKRSKAIAGNFMRNFIVGGKEENFEQESAVNYNRIRRVFKRIRAEPIFISTAQAKTPTTSKIRNSAHCQKTMPTASKVHHKPIQPNPVMPVEPFELVIADERFVDWHFNHNSVSVSPLHDAVFRNATEFLGWWQKNIEAEQKAQAAPKKKGKKTAVVAAGEGECGQTGKVKGKKTPFFVKAKRVPVVKSRKVRSVSGSVMSGSTRSGR</sequence>
<evidence type="ECO:0000313" key="2">
    <source>
        <dbReference type="Proteomes" id="UP000245764"/>
    </source>
</evidence>
<accession>A0A2H1HBV0</accession>